<evidence type="ECO:0000313" key="4">
    <source>
        <dbReference type="Proteomes" id="UP000070544"/>
    </source>
</evidence>
<feature type="compositionally biased region" description="Basic and acidic residues" evidence="2">
    <location>
        <begin position="422"/>
        <end position="437"/>
    </location>
</feature>
<gene>
    <name evidence="3" type="ORF">M427DRAFT_134594</name>
</gene>
<evidence type="ECO:0000313" key="3">
    <source>
        <dbReference type="EMBL" id="KXS16162.1"/>
    </source>
</evidence>
<feature type="region of interest" description="Disordered" evidence="2">
    <location>
        <begin position="405"/>
        <end position="437"/>
    </location>
</feature>
<dbReference type="Pfam" id="PF08238">
    <property type="entry name" value="Sel1"/>
    <property type="match status" value="6"/>
</dbReference>
<dbReference type="OrthoDB" id="272077at2759"/>
<feature type="compositionally biased region" description="Polar residues" evidence="2">
    <location>
        <begin position="167"/>
        <end position="187"/>
    </location>
</feature>
<dbReference type="SMART" id="SM00671">
    <property type="entry name" value="SEL1"/>
    <property type="match status" value="5"/>
</dbReference>
<feature type="region of interest" description="Disordered" evidence="2">
    <location>
        <begin position="1"/>
        <end position="83"/>
    </location>
</feature>
<evidence type="ECO:0008006" key="5">
    <source>
        <dbReference type="Google" id="ProtNLM"/>
    </source>
</evidence>
<feature type="compositionally biased region" description="Polar residues" evidence="2">
    <location>
        <begin position="72"/>
        <end position="83"/>
    </location>
</feature>
<proteinExistence type="predicted"/>
<keyword evidence="4" id="KW-1185">Reference proteome</keyword>
<keyword evidence="1" id="KW-0677">Repeat</keyword>
<dbReference type="STRING" id="1344416.A0A139AH67"/>
<dbReference type="EMBL" id="KQ965756">
    <property type="protein sequence ID" value="KXS16162.1"/>
    <property type="molecule type" value="Genomic_DNA"/>
</dbReference>
<dbReference type="Proteomes" id="UP000070544">
    <property type="component" value="Unassembled WGS sequence"/>
</dbReference>
<feature type="region of interest" description="Disordered" evidence="2">
    <location>
        <begin position="757"/>
        <end position="780"/>
    </location>
</feature>
<feature type="region of interest" description="Disordered" evidence="2">
    <location>
        <begin position="130"/>
        <end position="153"/>
    </location>
</feature>
<dbReference type="Gene3D" id="1.25.40.10">
    <property type="entry name" value="Tetratricopeptide repeat domain"/>
    <property type="match status" value="3"/>
</dbReference>
<name>A0A139AH67_GONPJ</name>
<feature type="compositionally biased region" description="Acidic residues" evidence="2">
    <location>
        <begin position="763"/>
        <end position="773"/>
    </location>
</feature>
<reference evidence="3 4" key="1">
    <citation type="journal article" date="2015" name="Genome Biol. Evol.">
        <title>Phylogenomic analyses indicate that early fungi evolved digesting cell walls of algal ancestors of land plants.</title>
        <authorList>
            <person name="Chang Y."/>
            <person name="Wang S."/>
            <person name="Sekimoto S."/>
            <person name="Aerts A.L."/>
            <person name="Choi C."/>
            <person name="Clum A."/>
            <person name="LaButti K.M."/>
            <person name="Lindquist E.A."/>
            <person name="Yee Ngan C."/>
            <person name="Ohm R.A."/>
            <person name="Salamov A.A."/>
            <person name="Grigoriev I.V."/>
            <person name="Spatafora J.W."/>
            <person name="Berbee M.L."/>
        </authorList>
    </citation>
    <scope>NUCLEOTIDE SEQUENCE [LARGE SCALE GENOMIC DNA]</scope>
    <source>
        <strain evidence="3 4">JEL478</strain>
    </source>
</reference>
<dbReference type="InterPro" id="IPR051726">
    <property type="entry name" value="Chitin_Synth_Reg"/>
</dbReference>
<dbReference type="PANTHER" id="PTHR46430:SF1">
    <property type="entry name" value="CHITIN SYNTHASE REGULATOR SKT5-RELATED"/>
    <property type="match status" value="1"/>
</dbReference>
<sequence length="918" mass="99642">MLVPVYWGSKASHSSQSQQPQTQPQPQMQPQMPPQMQSQMPPQMQPQQQLQQPSMVIPPKWAPGTLAHAGRVSSQNSNYASSPVPQYHSHGYFPSPIPMQHQQMMHQAAAAYESGYQTPVPGYSPMHPGHGQFEDPRIAGWQNRSGAGTPVFGGGGASSVYGYDSAWESSSQRPPSPTGSDTGSLSDPNRKWTKWGRSKHQFASMPGELHGVSSQKQSYRRVQTMLGMVPGPSNQFGTASPVPSLPHERPNSASGYKPASPSPVPMYQSNGSLNIAGRVHSRAESYSEGMGGGMVPSAQLAPPAVDVPQPKVPAYNSIPAPGTVQSVVAAPPARNHSLRRKAVGAPLPNVGLQQQGQPTGVPTITAPPARISSRHATFKVAMQQLQQASDDGGSPLPPPTRGFFGAFGDGSETEDDGFGVPRRRDGSSSSSDKDETSVRGVQVVLVKDIEAVVERTMAISYDEADRALAWAKATADEEEKFEVLEFLLDHLVLLPPPPPDYPDRAVNLGLEVVAIMRKLAYKKYNPRAQYTMGNLYVSGLPDNCRKRDKTGNPEVWKPQYARANELWLMAGKRNHADAIYNSALCAERGLGATRSGQRALQLYRKAGALNHPGAMTRLAQALLRGELGATKNPRDAIKWLTLAVSYANDRFPNACVELARCYSEGLKNGVVIRDESYAFGLLLKGSDLGDPEAHFRLGRCFETGHLSNTVRQDLAVHHYALAAAMGHAEAALEMSGLYLAGYPSEHAEDKVETVLTKRRPNEDSDDSDSDDEVAPVVPRTTSLGAQMAGSRGGLAMTDMNGEVRLPPKPQTFTLPQSDTLALQYAVLAAEQGLPRGMFALGYFYDNGIGVKEDVEAAVAWYKEAAQRGDTEAWNRLREMGRGDWKWSVFADKKEREARKMQKKMAKQAKRTGALTPVN</sequence>
<protein>
    <recommendedName>
        <fullName evidence="5">HCP-like protein</fullName>
    </recommendedName>
</protein>
<feature type="compositionally biased region" description="Low complexity" evidence="2">
    <location>
        <begin position="14"/>
        <end position="55"/>
    </location>
</feature>
<accession>A0A139AH67</accession>
<dbReference type="SUPFAM" id="SSF81901">
    <property type="entry name" value="HCP-like"/>
    <property type="match status" value="2"/>
</dbReference>
<feature type="region of interest" description="Disordered" evidence="2">
    <location>
        <begin position="166"/>
        <end position="194"/>
    </location>
</feature>
<dbReference type="AlphaFoldDB" id="A0A139AH67"/>
<organism evidence="3 4">
    <name type="scientific">Gonapodya prolifera (strain JEL478)</name>
    <name type="common">Monoblepharis prolifera</name>
    <dbReference type="NCBI Taxonomy" id="1344416"/>
    <lineage>
        <taxon>Eukaryota</taxon>
        <taxon>Fungi</taxon>
        <taxon>Fungi incertae sedis</taxon>
        <taxon>Chytridiomycota</taxon>
        <taxon>Chytridiomycota incertae sedis</taxon>
        <taxon>Monoblepharidomycetes</taxon>
        <taxon>Monoblepharidales</taxon>
        <taxon>Gonapodyaceae</taxon>
        <taxon>Gonapodya</taxon>
    </lineage>
</organism>
<feature type="region of interest" description="Disordered" evidence="2">
    <location>
        <begin position="229"/>
        <end position="262"/>
    </location>
</feature>
<dbReference type="PANTHER" id="PTHR46430">
    <property type="entry name" value="PROTEIN SKT5-RELATED"/>
    <property type="match status" value="1"/>
</dbReference>
<evidence type="ECO:0000256" key="1">
    <source>
        <dbReference type="ARBA" id="ARBA00022737"/>
    </source>
</evidence>
<dbReference type="InterPro" id="IPR011990">
    <property type="entry name" value="TPR-like_helical_dom_sf"/>
</dbReference>
<evidence type="ECO:0000256" key="2">
    <source>
        <dbReference type="SAM" id="MobiDB-lite"/>
    </source>
</evidence>
<dbReference type="InterPro" id="IPR006597">
    <property type="entry name" value="Sel1-like"/>
</dbReference>